<feature type="modified residue" description="4-aspartylphosphate" evidence="5">
    <location>
        <position position="54"/>
    </location>
</feature>
<evidence type="ECO:0000313" key="8">
    <source>
        <dbReference type="EMBL" id="AFL75928.1"/>
    </source>
</evidence>
<dbReference type="PRINTS" id="PR00038">
    <property type="entry name" value="HTHLUXR"/>
</dbReference>
<evidence type="ECO:0000256" key="2">
    <source>
        <dbReference type="ARBA" id="ARBA00023015"/>
    </source>
</evidence>
<dbReference type="InterPro" id="IPR016032">
    <property type="entry name" value="Sig_transdc_resp-reg_C-effctor"/>
</dbReference>
<organism evidence="8 9">
    <name type="scientific">Thiocystis violascens (strain ATCC 17096 / DSM 198 / 6111)</name>
    <name type="common">Chromatium violascens</name>
    <dbReference type="NCBI Taxonomy" id="765911"/>
    <lineage>
        <taxon>Bacteria</taxon>
        <taxon>Pseudomonadati</taxon>
        <taxon>Pseudomonadota</taxon>
        <taxon>Gammaproteobacteria</taxon>
        <taxon>Chromatiales</taxon>
        <taxon>Chromatiaceae</taxon>
        <taxon>Thiocystis</taxon>
    </lineage>
</organism>
<dbReference type="Gene3D" id="3.40.50.2300">
    <property type="match status" value="1"/>
</dbReference>
<dbReference type="EMBL" id="CP003154">
    <property type="protein sequence ID" value="AFL75928.1"/>
    <property type="molecule type" value="Genomic_DNA"/>
</dbReference>
<dbReference type="InterPro" id="IPR001789">
    <property type="entry name" value="Sig_transdc_resp-reg_receiver"/>
</dbReference>
<keyword evidence="2" id="KW-0805">Transcription regulation</keyword>
<dbReference type="PROSITE" id="PS50110">
    <property type="entry name" value="RESPONSE_REGULATORY"/>
    <property type="match status" value="1"/>
</dbReference>
<evidence type="ECO:0000256" key="5">
    <source>
        <dbReference type="PROSITE-ProRule" id="PRU00169"/>
    </source>
</evidence>
<dbReference type="PANTHER" id="PTHR43214:SF41">
    <property type="entry name" value="NITRATE_NITRITE RESPONSE REGULATOR PROTEIN NARP"/>
    <property type="match status" value="1"/>
</dbReference>
<evidence type="ECO:0000259" key="6">
    <source>
        <dbReference type="PROSITE" id="PS50043"/>
    </source>
</evidence>
<proteinExistence type="predicted"/>
<dbReference type="HOGENOM" id="CLU_000445_90_1_6"/>
<dbReference type="SMART" id="SM00421">
    <property type="entry name" value="HTH_LUXR"/>
    <property type="match status" value="1"/>
</dbReference>
<dbReference type="SUPFAM" id="SSF52172">
    <property type="entry name" value="CheY-like"/>
    <property type="match status" value="1"/>
</dbReference>
<evidence type="ECO:0000256" key="3">
    <source>
        <dbReference type="ARBA" id="ARBA00023125"/>
    </source>
</evidence>
<reference evidence="8 9" key="1">
    <citation type="submission" date="2012-06" db="EMBL/GenBank/DDBJ databases">
        <title>Complete sequence of Thiocystis violascens DSM 198.</title>
        <authorList>
            <consortium name="US DOE Joint Genome Institute"/>
            <person name="Lucas S."/>
            <person name="Han J."/>
            <person name="Lapidus A."/>
            <person name="Cheng J.-F."/>
            <person name="Goodwin L."/>
            <person name="Pitluck S."/>
            <person name="Peters L."/>
            <person name="Ovchinnikova G."/>
            <person name="Teshima H."/>
            <person name="Detter J.C."/>
            <person name="Han C."/>
            <person name="Tapia R."/>
            <person name="Land M."/>
            <person name="Hauser L."/>
            <person name="Kyrpides N."/>
            <person name="Ivanova N."/>
            <person name="Pagani I."/>
            <person name="Vogl K."/>
            <person name="Liu Z."/>
            <person name="Frigaard N.-U."/>
            <person name="Bryant D."/>
            <person name="Woyke T."/>
        </authorList>
    </citation>
    <scope>NUCLEOTIDE SEQUENCE [LARGE SCALE GENOMIC DNA]</scope>
    <source>
        <strain evidence="9">ATCC 17096 / DSM 198 / 6111</strain>
    </source>
</reference>
<dbReference type="OrthoDB" id="9796655at2"/>
<dbReference type="PANTHER" id="PTHR43214">
    <property type="entry name" value="TWO-COMPONENT RESPONSE REGULATOR"/>
    <property type="match status" value="1"/>
</dbReference>
<keyword evidence="4" id="KW-0804">Transcription</keyword>
<evidence type="ECO:0000259" key="7">
    <source>
        <dbReference type="PROSITE" id="PS50110"/>
    </source>
</evidence>
<dbReference type="InterPro" id="IPR011006">
    <property type="entry name" value="CheY-like_superfamily"/>
</dbReference>
<sequence>MIRLLIADDHAVVRQGLLQILALNEDIRVVGEVADGWQVIDWLRTADCDLLLTDMSMPGPNGIALVKRVKEEHPGLPVLVLTIHGESQIAARVLKAGAGGYVTKDSEPAILLAAVRQVASGGHFVSSDLAQRLVFETGLAGDVPPCERLSDREYDIFLRIVQGKRLSEIAEALHVSPKTVSTHKMRLMQKLDVKSNTELMRYAIQHGLMS</sequence>
<keyword evidence="1 5" id="KW-0597">Phosphoprotein</keyword>
<keyword evidence="9" id="KW-1185">Reference proteome</keyword>
<name>I3YG10_THIV6</name>
<dbReference type="STRING" id="765911.Thivi_4107"/>
<dbReference type="CDD" id="cd06170">
    <property type="entry name" value="LuxR_C_like"/>
    <property type="match status" value="1"/>
</dbReference>
<dbReference type="GO" id="GO:0006355">
    <property type="term" value="P:regulation of DNA-templated transcription"/>
    <property type="evidence" value="ECO:0007669"/>
    <property type="project" value="InterPro"/>
</dbReference>
<keyword evidence="3 8" id="KW-0238">DNA-binding</keyword>
<protein>
    <submittedName>
        <fullName evidence="8">Response regulator containing a CheY-like receiver domain and an HTH DNA-binding domain</fullName>
    </submittedName>
</protein>
<dbReference type="eggNOG" id="COG2197">
    <property type="taxonomic scope" value="Bacteria"/>
</dbReference>
<gene>
    <name evidence="8" type="ordered locus">Thivi_4107</name>
</gene>
<evidence type="ECO:0000313" key="9">
    <source>
        <dbReference type="Proteomes" id="UP000006062"/>
    </source>
</evidence>
<dbReference type="SUPFAM" id="SSF46894">
    <property type="entry name" value="C-terminal effector domain of the bipartite response regulators"/>
    <property type="match status" value="1"/>
</dbReference>
<dbReference type="InterPro" id="IPR000792">
    <property type="entry name" value="Tscrpt_reg_LuxR_C"/>
</dbReference>
<dbReference type="InterPro" id="IPR039420">
    <property type="entry name" value="WalR-like"/>
</dbReference>
<dbReference type="CDD" id="cd17535">
    <property type="entry name" value="REC_NarL-like"/>
    <property type="match status" value="1"/>
</dbReference>
<dbReference type="GO" id="GO:0003677">
    <property type="term" value="F:DNA binding"/>
    <property type="evidence" value="ECO:0007669"/>
    <property type="project" value="UniProtKB-KW"/>
</dbReference>
<dbReference type="GO" id="GO:0000160">
    <property type="term" value="P:phosphorelay signal transduction system"/>
    <property type="evidence" value="ECO:0007669"/>
    <property type="project" value="InterPro"/>
</dbReference>
<dbReference type="InterPro" id="IPR058245">
    <property type="entry name" value="NreC/VraR/RcsB-like_REC"/>
</dbReference>
<dbReference type="KEGG" id="tvi:Thivi_4107"/>
<dbReference type="Pfam" id="PF00196">
    <property type="entry name" value="GerE"/>
    <property type="match status" value="1"/>
</dbReference>
<dbReference type="AlphaFoldDB" id="I3YG10"/>
<evidence type="ECO:0000256" key="1">
    <source>
        <dbReference type="ARBA" id="ARBA00022553"/>
    </source>
</evidence>
<dbReference type="SMART" id="SM00448">
    <property type="entry name" value="REC"/>
    <property type="match status" value="1"/>
</dbReference>
<evidence type="ECO:0000256" key="4">
    <source>
        <dbReference type="ARBA" id="ARBA00023163"/>
    </source>
</evidence>
<dbReference type="RefSeq" id="WP_014780313.1">
    <property type="nucleotide sequence ID" value="NC_018012.1"/>
</dbReference>
<accession>I3YG10</accession>
<dbReference type="PROSITE" id="PS50043">
    <property type="entry name" value="HTH_LUXR_2"/>
    <property type="match status" value="1"/>
</dbReference>
<dbReference type="Proteomes" id="UP000006062">
    <property type="component" value="Chromosome"/>
</dbReference>
<dbReference type="Pfam" id="PF00072">
    <property type="entry name" value="Response_reg"/>
    <property type="match status" value="1"/>
</dbReference>
<feature type="domain" description="HTH luxR-type" evidence="6">
    <location>
        <begin position="142"/>
        <end position="207"/>
    </location>
</feature>
<feature type="domain" description="Response regulatory" evidence="7">
    <location>
        <begin position="3"/>
        <end position="119"/>
    </location>
</feature>